<dbReference type="GO" id="GO:0003677">
    <property type="term" value="F:DNA binding"/>
    <property type="evidence" value="ECO:0007669"/>
    <property type="project" value="UniProtKB-KW"/>
</dbReference>
<dbReference type="SMART" id="SM00418">
    <property type="entry name" value="HTH_ARSR"/>
    <property type="match status" value="1"/>
</dbReference>
<dbReference type="Proteomes" id="UP001225356">
    <property type="component" value="Unassembled WGS sequence"/>
</dbReference>
<evidence type="ECO:0000259" key="2">
    <source>
        <dbReference type="SMART" id="SM00418"/>
    </source>
</evidence>
<dbReference type="SUPFAM" id="SSF46785">
    <property type="entry name" value="Winged helix' DNA-binding domain"/>
    <property type="match status" value="1"/>
</dbReference>
<protein>
    <submittedName>
        <fullName evidence="3">DNA-binding transcriptional ArsR family regulator</fullName>
    </submittedName>
</protein>
<dbReference type="Pfam" id="PF12840">
    <property type="entry name" value="HTH_20"/>
    <property type="match status" value="1"/>
</dbReference>
<reference evidence="3 4" key="1">
    <citation type="submission" date="2023-07" db="EMBL/GenBank/DDBJ databases">
        <title>Sequencing the genomes of 1000 actinobacteria strains.</title>
        <authorList>
            <person name="Klenk H.-P."/>
        </authorList>
    </citation>
    <scope>NUCLEOTIDE SEQUENCE [LARGE SCALE GENOMIC DNA]</scope>
    <source>
        <strain evidence="3 4">DSM 46740</strain>
    </source>
</reference>
<feature type="compositionally biased region" description="Low complexity" evidence="1">
    <location>
        <begin position="194"/>
        <end position="203"/>
    </location>
</feature>
<feature type="region of interest" description="Disordered" evidence="1">
    <location>
        <begin position="183"/>
        <end position="203"/>
    </location>
</feature>
<keyword evidence="3" id="KW-0238">DNA-binding</keyword>
<evidence type="ECO:0000256" key="1">
    <source>
        <dbReference type="SAM" id="MobiDB-lite"/>
    </source>
</evidence>
<dbReference type="InterPro" id="IPR001845">
    <property type="entry name" value="HTH_ArsR_DNA-bd_dom"/>
</dbReference>
<evidence type="ECO:0000313" key="4">
    <source>
        <dbReference type="Proteomes" id="UP001225356"/>
    </source>
</evidence>
<comment type="caution">
    <text evidence="3">The sequence shown here is derived from an EMBL/GenBank/DDBJ whole genome shotgun (WGS) entry which is preliminary data.</text>
</comment>
<dbReference type="InterPro" id="IPR036390">
    <property type="entry name" value="WH_DNA-bd_sf"/>
</dbReference>
<evidence type="ECO:0000313" key="3">
    <source>
        <dbReference type="EMBL" id="MDP9845139.1"/>
    </source>
</evidence>
<dbReference type="InterPro" id="IPR036388">
    <property type="entry name" value="WH-like_DNA-bd_sf"/>
</dbReference>
<sequence length="203" mass="22352">MAKETTDIFVNDPLALRALAHPIRLALLEALAAEETATATRCAELTGESVASCSYHLRILARHGFIEEAASPGREKPWRRTHLRYGFPRVAASPEQESATLAFAEVYVRQETERLLAWHRAMPGEPEEWQEATATIGSTLWLTSEEAHDLRGELSTLVKRYFPRTADPALRPPGARTVRFFAATSVPPSPPAPASDVSSPEPL</sequence>
<accession>A0ABT9QGS4</accession>
<gene>
    <name evidence="3" type="ORF">J2853_004350</name>
</gene>
<organism evidence="3 4">
    <name type="scientific">Streptosporangium lutulentum</name>
    <dbReference type="NCBI Taxonomy" id="1461250"/>
    <lineage>
        <taxon>Bacteria</taxon>
        <taxon>Bacillati</taxon>
        <taxon>Actinomycetota</taxon>
        <taxon>Actinomycetes</taxon>
        <taxon>Streptosporangiales</taxon>
        <taxon>Streptosporangiaceae</taxon>
        <taxon>Streptosporangium</taxon>
    </lineage>
</organism>
<feature type="domain" description="HTH arsR-type" evidence="2">
    <location>
        <begin position="14"/>
        <end position="92"/>
    </location>
</feature>
<proteinExistence type="predicted"/>
<name>A0ABT9QGS4_9ACTN</name>
<dbReference type="EMBL" id="JAUSQU010000001">
    <property type="protein sequence ID" value="MDP9845139.1"/>
    <property type="molecule type" value="Genomic_DNA"/>
</dbReference>
<keyword evidence="4" id="KW-1185">Reference proteome</keyword>
<dbReference type="RefSeq" id="WP_307560539.1">
    <property type="nucleotide sequence ID" value="NZ_JAUSQU010000001.1"/>
</dbReference>
<dbReference type="Gene3D" id="1.10.10.10">
    <property type="entry name" value="Winged helix-like DNA-binding domain superfamily/Winged helix DNA-binding domain"/>
    <property type="match status" value="1"/>
</dbReference>